<proteinExistence type="predicted"/>
<accession>A0A5C6TVE7</accession>
<evidence type="ECO:0000313" key="2">
    <source>
        <dbReference type="EMBL" id="TXC63668.1"/>
    </source>
</evidence>
<dbReference type="AlphaFoldDB" id="A0A5C6TVE7"/>
<sequence length="221" mass="23659">MAVLDEDQIDHLDSGEPTKPIFLIMLDIDGDVIRATTTNYPITLPTLDDPDLSEQTFYPTYQVLRVGDIVNREDGSDTLDIELSGQILPDADLLAAIGDRAKWQGRPVKCWVIIRDQDRTQIGGIAEYHAGYMSAVGISPGADRQVIKLDAEGYRALLNQASNRSYLDQKRYDSSDTSAAATIGAANGARTGPGAALGYGGAGTAPSRQVSPGLAHLVNKS</sequence>
<protein>
    <submittedName>
        <fullName evidence="2">Uncharacterized protein</fullName>
    </submittedName>
</protein>
<dbReference type="Proteomes" id="UP000321249">
    <property type="component" value="Unassembled WGS sequence"/>
</dbReference>
<gene>
    <name evidence="2" type="ORF">FRZ32_08355</name>
</gene>
<feature type="region of interest" description="Disordered" evidence="1">
    <location>
        <begin position="196"/>
        <end position="221"/>
    </location>
</feature>
<dbReference type="EMBL" id="VOQQ01000001">
    <property type="protein sequence ID" value="TXC63668.1"/>
    <property type="molecule type" value="Genomic_DNA"/>
</dbReference>
<organism evidence="2 3">
    <name type="scientific">Allosphingosinicella ginsenosidimutans</name>
    <dbReference type="NCBI Taxonomy" id="1176539"/>
    <lineage>
        <taxon>Bacteria</taxon>
        <taxon>Pseudomonadati</taxon>
        <taxon>Pseudomonadota</taxon>
        <taxon>Alphaproteobacteria</taxon>
        <taxon>Sphingomonadales</taxon>
        <taxon>Sphingomonadaceae</taxon>
        <taxon>Allosphingosinicella</taxon>
    </lineage>
</organism>
<reference evidence="2 3" key="1">
    <citation type="journal article" date="2015" name="J. Microbiol.">
        <title>Sphingosinicella ginsenosidimutans sp. nov., with ginsenoside converting activity.</title>
        <authorList>
            <person name="Kim J.K."/>
            <person name="Kang M.S."/>
            <person name="Park S.C."/>
            <person name="Kim K.M."/>
            <person name="Choi K."/>
            <person name="Yoon M.H."/>
            <person name="Im W.T."/>
        </authorList>
    </citation>
    <scope>NUCLEOTIDE SEQUENCE [LARGE SCALE GENOMIC DNA]</scope>
    <source>
        <strain evidence="2 3">BS-11</strain>
    </source>
</reference>
<evidence type="ECO:0000256" key="1">
    <source>
        <dbReference type="SAM" id="MobiDB-lite"/>
    </source>
</evidence>
<dbReference type="OrthoDB" id="7555006at2"/>
<keyword evidence="3" id="KW-1185">Reference proteome</keyword>
<name>A0A5C6TVE7_9SPHN</name>
<evidence type="ECO:0000313" key="3">
    <source>
        <dbReference type="Proteomes" id="UP000321249"/>
    </source>
</evidence>
<comment type="caution">
    <text evidence="2">The sequence shown here is derived from an EMBL/GenBank/DDBJ whole genome shotgun (WGS) entry which is preliminary data.</text>
</comment>
<dbReference type="RefSeq" id="WP_147043074.1">
    <property type="nucleotide sequence ID" value="NZ_BAABIR010000004.1"/>
</dbReference>